<gene>
    <name evidence="5" type="ORF">SAMN04488103_10361</name>
</gene>
<dbReference type="InterPro" id="IPR011006">
    <property type="entry name" value="CheY-like_superfamily"/>
</dbReference>
<protein>
    <submittedName>
        <fullName evidence="5">Response regulator receiver domain-containing protein</fullName>
    </submittedName>
</protein>
<keyword evidence="6" id="KW-1185">Reference proteome</keyword>
<dbReference type="EMBL" id="FOCE01000003">
    <property type="protein sequence ID" value="SEN07944.1"/>
    <property type="molecule type" value="Genomic_DNA"/>
</dbReference>
<dbReference type="Pfam" id="PF00072">
    <property type="entry name" value="Response_reg"/>
    <property type="match status" value="1"/>
</dbReference>
<feature type="modified residue" description="4-aspartylphosphate" evidence="2">
    <location>
        <position position="79"/>
    </location>
</feature>
<dbReference type="SMART" id="SM00448">
    <property type="entry name" value="REC"/>
    <property type="match status" value="1"/>
</dbReference>
<evidence type="ECO:0000259" key="4">
    <source>
        <dbReference type="PROSITE" id="PS50110"/>
    </source>
</evidence>
<accession>A0A1H8DMD9</accession>
<feature type="domain" description="Response regulatory" evidence="4">
    <location>
        <begin position="30"/>
        <end position="142"/>
    </location>
</feature>
<organism evidence="5 6">
    <name type="scientific">Gemmobacter aquatilis</name>
    <dbReference type="NCBI Taxonomy" id="933059"/>
    <lineage>
        <taxon>Bacteria</taxon>
        <taxon>Pseudomonadati</taxon>
        <taxon>Pseudomonadota</taxon>
        <taxon>Alphaproteobacteria</taxon>
        <taxon>Rhodobacterales</taxon>
        <taxon>Paracoccaceae</taxon>
        <taxon>Gemmobacter</taxon>
    </lineage>
</organism>
<proteinExistence type="predicted"/>
<dbReference type="PROSITE" id="PS50110">
    <property type="entry name" value="RESPONSE_REGULATORY"/>
    <property type="match status" value="1"/>
</dbReference>
<reference evidence="5 6" key="1">
    <citation type="submission" date="2016-10" db="EMBL/GenBank/DDBJ databases">
        <authorList>
            <person name="de Groot N.N."/>
        </authorList>
    </citation>
    <scope>NUCLEOTIDE SEQUENCE [LARGE SCALE GENOMIC DNA]</scope>
    <source>
        <strain evidence="5 6">DSM 3857</strain>
    </source>
</reference>
<feature type="compositionally biased region" description="Pro residues" evidence="3">
    <location>
        <begin position="235"/>
        <end position="248"/>
    </location>
</feature>
<dbReference type="InterPro" id="IPR050595">
    <property type="entry name" value="Bact_response_regulator"/>
</dbReference>
<evidence type="ECO:0000313" key="6">
    <source>
        <dbReference type="Proteomes" id="UP000198761"/>
    </source>
</evidence>
<dbReference type="PANTHER" id="PTHR44591">
    <property type="entry name" value="STRESS RESPONSE REGULATOR PROTEIN 1"/>
    <property type="match status" value="1"/>
</dbReference>
<dbReference type="PANTHER" id="PTHR44591:SF3">
    <property type="entry name" value="RESPONSE REGULATORY DOMAIN-CONTAINING PROTEIN"/>
    <property type="match status" value="1"/>
</dbReference>
<evidence type="ECO:0000313" key="5">
    <source>
        <dbReference type="EMBL" id="SEN07944.1"/>
    </source>
</evidence>
<dbReference type="Proteomes" id="UP000198761">
    <property type="component" value="Unassembled WGS sequence"/>
</dbReference>
<evidence type="ECO:0000256" key="1">
    <source>
        <dbReference type="ARBA" id="ARBA00022553"/>
    </source>
</evidence>
<dbReference type="AlphaFoldDB" id="A0A1H8DMD9"/>
<keyword evidence="1 2" id="KW-0597">Phosphoprotein</keyword>
<dbReference type="CDD" id="cd00156">
    <property type="entry name" value="REC"/>
    <property type="match status" value="1"/>
</dbReference>
<sequence length="274" mass="28287">MPAPAAPLGAMPVQLPASLAGGTRPLAGLTLLVVEDSRFTCDALRLLCQRSGARLRRADSLAGARAHLRLYRPDLILVDLGLPDGRGEDLLAELAARTVRPVLLGLSGDSGAAPRALAAGADGFVEKPLPGLAGFQQLLLGHLGGHGPPLADSEDETLAPPDPLALHEDLRHAAALIGRRDPAFVAGFVQGIARIAQDHPLEEAARDLLQRGSGAAERLGALLDRRLAPGSAPLIAPPDAPPDAPPCPLTATDRCPPAPARSDRPAVPAVAPRR</sequence>
<dbReference type="SUPFAM" id="SSF52172">
    <property type="entry name" value="CheY-like"/>
    <property type="match status" value="1"/>
</dbReference>
<name>A0A1H8DMD9_9RHOB</name>
<evidence type="ECO:0000256" key="2">
    <source>
        <dbReference type="PROSITE-ProRule" id="PRU00169"/>
    </source>
</evidence>
<dbReference type="RefSeq" id="WP_245749406.1">
    <property type="nucleotide sequence ID" value="NZ_FOCE01000003.1"/>
</dbReference>
<dbReference type="GO" id="GO:0000160">
    <property type="term" value="P:phosphorelay signal transduction system"/>
    <property type="evidence" value="ECO:0007669"/>
    <property type="project" value="InterPro"/>
</dbReference>
<dbReference type="Gene3D" id="3.40.50.2300">
    <property type="match status" value="1"/>
</dbReference>
<dbReference type="InterPro" id="IPR001789">
    <property type="entry name" value="Sig_transdc_resp-reg_receiver"/>
</dbReference>
<dbReference type="STRING" id="933059.SAMN04488103_10361"/>
<evidence type="ECO:0000256" key="3">
    <source>
        <dbReference type="SAM" id="MobiDB-lite"/>
    </source>
</evidence>
<feature type="region of interest" description="Disordered" evidence="3">
    <location>
        <begin position="230"/>
        <end position="274"/>
    </location>
</feature>